<dbReference type="EMBL" id="CM047943">
    <property type="protein sequence ID" value="KAI9900116.1"/>
    <property type="molecule type" value="Genomic_DNA"/>
</dbReference>
<name>A0ACC0V1U2_9HYPO</name>
<comment type="caution">
    <text evidence="1">The sequence shown here is derived from an EMBL/GenBank/DDBJ whole genome shotgun (WGS) entry which is preliminary data.</text>
</comment>
<sequence length="927" mass="103031">MGHWKSLALFSGLTAGAALVKKQEAPGEYPDYSLLEGCPGYKALKVVKNGSGLTANLKLAGEACNAYGDDLKDLILEVTYESENRIHVKIQDKANQVYQVPESVFARPESTSSASDSNLVFDIVEEPFSFSISRAGSEEVLFDTSAASLVFESQYLRVRTSLPEDPYLYGLGEHSDPYRLNTTNSIRTLWNQDSYGIPAGANLYGAQPFYLENRDSGSHGVFLLNSNGMDVMINNTPEDGQFLEYNTLGGVLDFYFFAGPSPKSVTQQYAQVAGLPAFQPYWGLGFHQCRYGYPDAFAVAETVYNYSQANIPLETMWTDIDYMDRRLIFTTDPERYPREKLRALVSHLHDNDQHYIVMVDPAAGYQDYPPVNRAIEENVLLLRANGSAWLGVVWPGVTVFPDWFAENIGDYWNNEFELFFNPEDGIDIDGLWIDMNEPSSFGCINMCPNPYEQAIGYPPEPPPVRENPRPLPGFPCQFQPAELGGCDTTVAKRSVPALIPEDATFDALVARQPDDGNGGDQKGLPGRDFLYPQYSIHNKAAFQDDWSADKGGLSNKTVNTDVMTQNGLASYDVHNLYGAMMSIASYDAMLNRRPGKRPLIITRSTFSGTGHKVGHWLGDNLSTWEHYRISIRTMVAYASMFQFPMVGSDVCGFGGNTTEELCARWASLGAFNTFYRNHNELGAPGQEFYLWETVAESARKAIAIRYRLLDYMYTAMSRASADGSPVLSPMFYMYPEDKETWALENQFFYGPGLLVAPVLAEGATSVDAYLPDDLFYDWYTHEPIRGRAALHTFSAVDTTHIPLLIRSGVILPARESSANTTKELRTRDFEILVPLAEDGTASGELFFDDGESLDSDTSRITLKYTKHGKLVIDGDFGFEVPVAISKVTLLGGAGCKAGQCEDGMFSRSKKVHISLNKKGSYRVEDRP</sequence>
<organism evidence="1 2">
    <name type="scientific">Trichothecium roseum</name>
    <dbReference type="NCBI Taxonomy" id="47278"/>
    <lineage>
        <taxon>Eukaryota</taxon>
        <taxon>Fungi</taxon>
        <taxon>Dikarya</taxon>
        <taxon>Ascomycota</taxon>
        <taxon>Pezizomycotina</taxon>
        <taxon>Sordariomycetes</taxon>
        <taxon>Hypocreomycetidae</taxon>
        <taxon>Hypocreales</taxon>
        <taxon>Hypocreales incertae sedis</taxon>
        <taxon>Trichothecium</taxon>
    </lineage>
</organism>
<proteinExistence type="predicted"/>
<protein>
    <submittedName>
        <fullName evidence="1">Uncharacterized protein</fullName>
    </submittedName>
</protein>
<evidence type="ECO:0000313" key="1">
    <source>
        <dbReference type="EMBL" id="KAI9900116.1"/>
    </source>
</evidence>
<evidence type="ECO:0000313" key="2">
    <source>
        <dbReference type="Proteomes" id="UP001163324"/>
    </source>
</evidence>
<keyword evidence="2" id="KW-1185">Reference proteome</keyword>
<reference evidence="1" key="1">
    <citation type="submission" date="2022-10" db="EMBL/GenBank/DDBJ databases">
        <title>Complete Genome of Trichothecium roseum strain YXFP-22015, a Plant Pathogen Isolated from Citrus.</title>
        <authorList>
            <person name="Wang Y."/>
            <person name="Zhu L."/>
        </authorList>
    </citation>
    <scope>NUCLEOTIDE SEQUENCE</scope>
    <source>
        <strain evidence="1">YXFP-22015</strain>
    </source>
</reference>
<dbReference type="Proteomes" id="UP001163324">
    <property type="component" value="Chromosome 4"/>
</dbReference>
<gene>
    <name evidence="1" type="ORF">N3K66_004378</name>
</gene>
<accession>A0ACC0V1U2</accession>